<evidence type="ECO:0000256" key="6">
    <source>
        <dbReference type="PROSITE-ProRule" id="PRU10141"/>
    </source>
</evidence>
<sequence>MNLPSIGNYDLIKEIGNGATSTVFYAIHRPTGVPVAVKAINLPTERPLAEKETAILKKLSHPCICEFYEVIYSDEKAYLAMELVDQAKDLLKYVNLRGKVGESEARTILSQLMCVIQYLHSNKIVHRDIKLENILLAESGKNNFIIKIIDFGMSHQCSNENNAMSTHCGSLGMFFLYNNSNICFAK</sequence>
<dbReference type="OrthoDB" id="193931at2759"/>
<keyword evidence="1 7" id="KW-0723">Serine/threonine-protein kinase</keyword>
<keyword evidence="10" id="KW-1185">Reference proteome</keyword>
<dbReference type="PROSITE" id="PS00108">
    <property type="entry name" value="PROTEIN_KINASE_ST"/>
    <property type="match status" value="1"/>
</dbReference>
<dbReference type="InterPro" id="IPR000719">
    <property type="entry name" value="Prot_kinase_dom"/>
</dbReference>
<dbReference type="InterPro" id="IPR008271">
    <property type="entry name" value="Ser/Thr_kinase_AS"/>
</dbReference>
<protein>
    <submittedName>
        <fullName evidence="9">CAMK family protein kinase</fullName>
    </submittedName>
</protein>
<dbReference type="Proteomes" id="UP000179807">
    <property type="component" value="Unassembled WGS sequence"/>
</dbReference>
<dbReference type="GO" id="GO:0004674">
    <property type="term" value="F:protein serine/threonine kinase activity"/>
    <property type="evidence" value="ECO:0007669"/>
    <property type="project" value="UniProtKB-KW"/>
</dbReference>
<feature type="domain" description="Protein kinase" evidence="8">
    <location>
        <begin position="9"/>
        <end position="186"/>
    </location>
</feature>
<comment type="caution">
    <text evidence="9">The sequence shown here is derived from an EMBL/GenBank/DDBJ whole genome shotgun (WGS) entry which is preliminary data.</text>
</comment>
<evidence type="ECO:0000256" key="2">
    <source>
        <dbReference type="ARBA" id="ARBA00022679"/>
    </source>
</evidence>
<gene>
    <name evidence="9" type="ORF">TRFO_31716</name>
</gene>
<organism evidence="9 10">
    <name type="scientific">Tritrichomonas foetus</name>
    <dbReference type="NCBI Taxonomy" id="1144522"/>
    <lineage>
        <taxon>Eukaryota</taxon>
        <taxon>Metamonada</taxon>
        <taxon>Parabasalia</taxon>
        <taxon>Tritrichomonadida</taxon>
        <taxon>Tritrichomonadidae</taxon>
        <taxon>Tritrichomonas</taxon>
    </lineage>
</organism>
<dbReference type="SMART" id="SM00220">
    <property type="entry name" value="S_TKc"/>
    <property type="match status" value="1"/>
</dbReference>
<dbReference type="Gene3D" id="1.10.510.10">
    <property type="entry name" value="Transferase(Phosphotransferase) domain 1"/>
    <property type="match status" value="1"/>
</dbReference>
<dbReference type="InterPro" id="IPR017441">
    <property type="entry name" value="Protein_kinase_ATP_BS"/>
</dbReference>
<dbReference type="PANTHER" id="PTHR24346">
    <property type="entry name" value="MAP/MICROTUBULE AFFINITY-REGULATING KINASE"/>
    <property type="match status" value="1"/>
</dbReference>
<dbReference type="GO" id="GO:0005524">
    <property type="term" value="F:ATP binding"/>
    <property type="evidence" value="ECO:0007669"/>
    <property type="project" value="UniProtKB-UniRule"/>
</dbReference>
<evidence type="ECO:0000256" key="1">
    <source>
        <dbReference type="ARBA" id="ARBA00022527"/>
    </source>
</evidence>
<comment type="similarity">
    <text evidence="7">Belongs to the protein kinase superfamily.</text>
</comment>
<evidence type="ECO:0000313" key="10">
    <source>
        <dbReference type="Proteomes" id="UP000179807"/>
    </source>
</evidence>
<evidence type="ECO:0000256" key="5">
    <source>
        <dbReference type="ARBA" id="ARBA00022840"/>
    </source>
</evidence>
<keyword evidence="5 6" id="KW-0067">ATP-binding</keyword>
<dbReference type="EMBL" id="MLAK01000911">
    <property type="protein sequence ID" value="OHT01451.1"/>
    <property type="molecule type" value="Genomic_DNA"/>
</dbReference>
<evidence type="ECO:0000256" key="3">
    <source>
        <dbReference type="ARBA" id="ARBA00022741"/>
    </source>
</evidence>
<evidence type="ECO:0000313" key="9">
    <source>
        <dbReference type="EMBL" id="OHT01451.1"/>
    </source>
</evidence>
<dbReference type="AlphaFoldDB" id="A0A1J4JQZ5"/>
<dbReference type="PANTHER" id="PTHR24346:SF82">
    <property type="entry name" value="KP78A-RELATED"/>
    <property type="match status" value="1"/>
</dbReference>
<dbReference type="Pfam" id="PF00069">
    <property type="entry name" value="Pkinase"/>
    <property type="match status" value="1"/>
</dbReference>
<dbReference type="GO" id="GO:0005737">
    <property type="term" value="C:cytoplasm"/>
    <property type="evidence" value="ECO:0007669"/>
    <property type="project" value="TreeGrafter"/>
</dbReference>
<evidence type="ECO:0000259" key="8">
    <source>
        <dbReference type="PROSITE" id="PS50011"/>
    </source>
</evidence>
<feature type="binding site" evidence="6">
    <location>
        <position position="38"/>
    </location>
    <ligand>
        <name>ATP</name>
        <dbReference type="ChEBI" id="CHEBI:30616"/>
    </ligand>
</feature>
<keyword evidence="2" id="KW-0808">Transferase</keyword>
<dbReference type="PROSITE" id="PS00107">
    <property type="entry name" value="PROTEIN_KINASE_ATP"/>
    <property type="match status" value="1"/>
</dbReference>
<evidence type="ECO:0000256" key="7">
    <source>
        <dbReference type="RuleBase" id="RU000304"/>
    </source>
</evidence>
<evidence type="ECO:0000256" key="4">
    <source>
        <dbReference type="ARBA" id="ARBA00022777"/>
    </source>
</evidence>
<accession>A0A1J4JQZ5</accession>
<keyword evidence="3 6" id="KW-0547">Nucleotide-binding</keyword>
<proteinExistence type="inferred from homology"/>
<name>A0A1J4JQZ5_9EUKA</name>
<dbReference type="RefSeq" id="XP_068354587.1">
    <property type="nucleotide sequence ID" value="XM_068508092.1"/>
</dbReference>
<dbReference type="PROSITE" id="PS50011">
    <property type="entry name" value="PROTEIN_KINASE_DOM"/>
    <property type="match status" value="1"/>
</dbReference>
<dbReference type="SUPFAM" id="SSF56112">
    <property type="entry name" value="Protein kinase-like (PK-like)"/>
    <property type="match status" value="1"/>
</dbReference>
<dbReference type="GeneID" id="94842796"/>
<keyword evidence="4 9" id="KW-0418">Kinase</keyword>
<reference evidence="9" key="1">
    <citation type="submission" date="2016-10" db="EMBL/GenBank/DDBJ databases">
        <authorList>
            <person name="Benchimol M."/>
            <person name="Almeida L.G."/>
            <person name="Vasconcelos A.T."/>
            <person name="Perreira-Neves A."/>
            <person name="Rosa I.A."/>
            <person name="Tasca T."/>
            <person name="Bogo M.R."/>
            <person name="de Souza W."/>
        </authorList>
    </citation>
    <scope>NUCLEOTIDE SEQUENCE [LARGE SCALE GENOMIC DNA]</scope>
    <source>
        <strain evidence="9">K</strain>
    </source>
</reference>
<dbReference type="VEuPathDB" id="TrichDB:TRFO_31716"/>
<dbReference type="GO" id="GO:0035556">
    <property type="term" value="P:intracellular signal transduction"/>
    <property type="evidence" value="ECO:0007669"/>
    <property type="project" value="TreeGrafter"/>
</dbReference>
<dbReference type="InterPro" id="IPR011009">
    <property type="entry name" value="Kinase-like_dom_sf"/>
</dbReference>